<accession>S4NW39</accession>
<dbReference type="AlphaFoldDB" id="S4NW39"/>
<evidence type="ECO:0000313" key="1">
    <source>
        <dbReference type="EMBL" id="JAA77815.1"/>
    </source>
</evidence>
<reference evidence="1" key="2">
    <citation type="submission" date="2013-05" db="EMBL/GenBank/DDBJ databases">
        <authorList>
            <person name="Carter J.-M."/>
            <person name="Baker S.C."/>
            <person name="Pink R."/>
            <person name="Carter D.R.F."/>
            <person name="Collins A."/>
            <person name="Tomlin J."/>
            <person name="Gibbs M."/>
            <person name="Breuker C.J."/>
        </authorList>
    </citation>
    <scope>NUCLEOTIDE SEQUENCE</scope>
    <source>
        <tissue evidence="1">Ovary</tissue>
    </source>
</reference>
<proteinExistence type="predicted"/>
<protein>
    <submittedName>
        <fullName evidence="1">Uncharacterized protein</fullName>
    </submittedName>
</protein>
<name>S4NW39_9NEOP</name>
<organism evidence="1">
    <name type="scientific">Pararge aegeria</name>
    <name type="common">speckled wood butterfly</name>
    <dbReference type="NCBI Taxonomy" id="116150"/>
    <lineage>
        <taxon>Eukaryota</taxon>
        <taxon>Metazoa</taxon>
        <taxon>Ecdysozoa</taxon>
        <taxon>Arthropoda</taxon>
        <taxon>Hexapoda</taxon>
        <taxon>Insecta</taxon>
        <taxon>Pterygota</taxon>
        <taxon>Neoptera</taxon>
        <taxon>Endopterygota</taxon>
        <taxon>Lepidoptera</taxon>
        <taxon>Glossata</taxon>
        <taxon>Ditrysia</taxon>
        <taxon>Papilionoidea</taxon>
        <taxon>Nymphalidae</taxon>
        <taxon>Satyrinae</taxon>
        <taxon>Satyrini</taxon>
        <taxon>Parargina</taxon>
        <taxon>Pararge</taxon>
    </lineage>
</organism>
<reference evidence="1" key="1">
    <citation type="journal article" date="2013" name="BMC Genomics">
        <title>Unscrambling butterfly oogenesis.</title>
        <authorList>
            <person name="Carter J.M."/>
            <person name="Baker S.C."/>
            <person name="Pink R."/>
            <person name="Carter D.R."/>
            <person name="Collins A."/>
            <person name="Tomlin J."/>
            <person name="Gibbs M."/>
            <person name="Breuker C.J."/>
        </authorList>
    </citation>
    <scope>NUCLEOTIDE SEQUENCE</scope>
    <source>
        <tissue evidence="1">Ovary</tissue>
    </source>
</reference>
<sequence>MSSIVVNWPLCGCYFSILFIRGTIFCYTYKYIVTAVASIFDTILPALSRVLSVGATLSIGTVTKSLSNI</sequence>
<dbReference type="EMBL" id="GAIX01014745">
    <property type="protein sequence ID" value="JAA77815.1"/>
    <property type="molecule type" value="Transcribed_RNA"/>
</dbReference>